<accession>A0A7C8IH11</accession>
<feature type="region of interest" description="Disordered" evidence="1">
    <location>
        <begin position="618"/>
        <end position="664"/>
    </location>
</feature>
<name>A0A7C8IH11_9PLEO</name>
<dbReference type="OrthoDB" id="3800980at2759"/>
<dbReference type="EMBL" id="JAADJZ010000003">
    <property type="protein sequence ID" value="KAF2876173.1"/>
    <property type="molecule type" value="Genomic_DNA"/>
</dbReference>
<dbReference type="AlphaFoldDB" id="A0A7C8IH11"/>
<feature type="compositionally biased region" description="Polar residues" evidence="1">
    <location>
        <begin position="525"/>
        <end position="593"/>
    </location>
</feature>
<comment type="caution">
    <text evidence="2">The sequence shown here is derived from an EMBL/GenBank/DDBJ whole genome shotgun (WGS) entry which is preliminary data.</text>
</comment>
<feature type="region of interest" description="Disordered" evidence="1">
    <location>
        <begin position="502"/>
        <end position="597"/>
    </location>
</feature>
<feature type="compositionally biased region" description="Polar residues" evidence="1">
    <location>
        <begin position="306"/>
        <end position="316"/>
    </location>
</feature>
<feature type="region of interest" description="Disordered" evidence="1">
    <location>
        <begin position="280"/>
        <end position="317"/>
    </location>
</feature>
<feature type="compositionally biased region" description="Basic and acidic residues" evidence="1">
    <location>
        <begin position="156"/>
        <end position="171"/>
    </location>
</feature>
<evidence type="ECO:0000313" key="3">
    <source>
        <dbReference type="Proteomes" id="UP000481861"/>
    </source>
</evidence>
<feature type="region of interest" description="Disordered" evidence="1">
    <location>
        <begin position="156"/>
        <end position="202"/>
    </location>
</feature>
<organism evidence="2 3">
    <name type="scientific">Massariosphaeria phaeospora</name>
    <dbReference type="NCBI Taxonomy" id="100035"/>
    <lineage>
        <taxon>Eukaryota</taxon>
        <taxon>Fungi</taxon>
        <taxon>Dikarya</taxon>
        <taxon>Ascomycota</taxon>
        <taxon>Pezizomycotina</taxon>
        <taxon>Dothideomycetes</taxon>
        <taxon>Pleosporomycetidae</taxon>
        <taxon>Pleosporales</taxon>
        <taxon>Pleosporales incertae sedis</taxon>
        <taxon>Massariosphaeria</taxon>
    </lineage>
</organism>
<proteinExistence type="predicted"/>
<evidence type="ECO:0000313" key="2">
    <source>
        <dbReference type="EMBL" id="KAF2876173.1"/>
    </source>
</evidence>
<protein>
    <submittedName>
        <fullName evidence="2">Uncharacterized protein</fullName>
    </submittedName>
</protein>
<sequence>MPPHLFMSQSRSSPSDASILAYSDLDPGLNDEARVFRVPRRLRIVANDIHDKPVTRLPRLEADVHEVRWWLYQLLTLDQNRVAKKWPQWVIETCAAWHGSGEDLRALADAKEARFIPWHPHETHPAVEQRDKPEDRCSPKCYGLIEEVILGTVGRLAKEERKTQDSKETQHRNNSGRRSAMSFYPSHVESPASRPSSPAFQQHRWSRSLMNFTNTPLSGDAFPDTIRHPTSHHPLRSWSGSSMCTPSGSTSPYLEMAMNRDSPCHLSEMPAISMDGRGWSLDPHSTAPTSPPVSPIDVHELPGSLPNHSASTSQDSYGHHGRSLDYYKFFSPGDFRQPLREESGVSFTQPLSPQYYGLGADYFSQQATADSHASRSTTGSPSTYAQDSLTPLTREHLNHQVRPLHQHRVSAPMVLRAPPAVQHTRFGPSVIQLKNEERGRMERPMYGHAAACGPPQRCSSPLTLVQDADTAHKQAKPRSCSDNPLLYSVEGDMFQRRKSIASTQLIGPRSGPPRDRPGDALVGTLSRNMESPQRCPSRSESYQAQSSRSDSNDGQDSMRRPSTLSLRCQSTGSRTMSYPSSDTSTPRSGSLTPSMVLRKRHTIAESLKSRFSLRHKPSIPLVEESTGPSRSATTASADRSALEQGTYTASKARVSHTRSQTTGAEMQRMHGMVASSIRGDKSESIGSGVRVQSPSGKPYNTLYERIVEREMLDGKVQRGMYMKYGSKGAGG</sequence>
<gene>
    <name evidence="2" type="ORF">BDV95DRAFT_218333</name>
</gene>
<feature type="region of interest" description="Disordered" evidence="1">
    <location>
        <begin position="220"/>
        <end position="243"/>
    </location>
</feature>
<dbReference type="Proteomes" id="UP000481861">
    <property type="component" value="Unassembled WGS sequence"/>
</dbReference>
<reference evidence="2 3" key="1">
    <citation type="submission" date="2020-01" db="EMBL/GenBank/DDBJ databases">
        <authorList>
            <consortium name="DOE Joint Genome Institute"/>
            <person name="Haridas S."/>
            <person name="Albert R."/>
            <person name="Binder M."/>
            <person name="Bloem J."/>
            <person name="Labutti K."/>
            <person name="Salamov A."/>
            <person name="Andreopoulos B."/>
            <person name="Baker S.E."/>
            <person name="Barry K."/>
            <person name="Bills G."/>
            <person name="Bluhm B.H."/>
            <person name="Cannon C."/>
            <person name="Castanera R."/>
            <person name="Culley D.E."/>
            <person name="Daum C."/>
            <person name="Ezra D."/>
            <person name="Gonzalez J.B."/>
            <person name="Henrissat B."/>
            <person name="Kuo A."/>
            <person name="Liang C."/>
            <person name="Lipzen A."/>
            <person name="Lutzoni F."/>
            <person name="Magnuson J."/>
            <person name="Mondo S."/>
            <person name="Nolan M."/>
            <person name="Ohm R."/>
            <person name="Pangilinan J."/>
            <person name="Park H.-J.H."/>
            <person name="Ramirez L."/>
            <person name="Alfaro M."/>
            <person name="Sun H."/>
            <person name="Tritt A."/>
            <person name="Yoshinaga Y."/>
            <person name="Zwiers L.-H.L."/>
            <person name="Turgeon B.G."/>
            <person name="Goodwin S.B."/>
            <person name="Spatafora J.W."/>
            <person name="Crous P.W."/>
            <person name="Grigoriev I.V."/>
        </authorList>
    </citation>
    <scope>NUCLEOTIDE SEQUENCE [LARGE SCALE GENOMIC DNA]</scope>
    <source>
        <strain evidence="2 3">CBS 611.86</strain>
    </source>
</reference>
<keyword evidence="3" id="KW-1185">Reference proteome</keyword>
<feature type="compositionally biased region" description="Low complexity" evidence="1">
    <location>
        <begin position="629"/>
        <end position="639"/>
    </location>
</feature>
<feature type="region of interest" description="Disordered" evidence="1">
    <location>
        <begin position="676"/>
        <end position="698"/>
    </location>
</feature>
<evidence type="ECO:0000256" key="1">
    <source>
        <dbReference type="SAM" id="MobiDB-lite"/>
    </source>
</evidence>